<sequence>MTAKQPSPETGNQRFKKLAIVVGIGAAAPVFAMMGSAINGSISDDQVTTAPATQALNATGSNTAAVNVNTSAATSASTMAATNTAVNQGIKYETYPQTPLLNPDLPVIHTSHRSDHIKPNILNPFPVCNSGEDRRTVVYNVSDNWLPVGTISTYNQTTGTIPLKQTTSRSQTISVSVNGSQTETTSVNFGGNGGVSKNGASAGGQTGIAYSLARTIGGQASYSLSWNVGQEIGPYQIPAGYTGEATYGFRAVNMNGTQQFCKANGTWSTPTAWRAFVPLKNEVHVKLYANQVDAATAEQTPDWNYVAPMPKPATGVDMTQPNQALAADLQPYLTVSSAKAVGFAGATALHVKNVGTERYYGEFPVVSFLVEVKTANGPQGVDRVITPHWFHGAYVQDLGFNRETSTRAFLVTLSNPIEKGEDVMLASFNFNDGLTKLGRLQNYITVSQIGRIAGDTSYYNDTLVDSRTTTLDDFGNKIQGLF</sequence>
<keyword evidence="1" id="KW-0472">Membrane</keyword>
<proteinExistence type="predicted"/>
<keyword evidence="1" id="KW-0812">Transmembrane</keyword>
<evidence type="ECO:0000256" key="1">
    <source>
        <dbReference type="SAM" id="Phobius"/>
    </source>
</evidence>
<accession>A0A378Q4J8</accession>
<protein>
    <submittedName>
        <fullName evidence="2">Uncharacterized protein</fullName>
    </submittedName>
</protein>
<organism evidence="2 3">
    <name type="scientific">Faucicola atlantae</name>
    <dbReference type="NCBI Taxonomy" id="34059"/>
    <lineage>
        <taxon>Bacteria</taxon>
        <taxon>Pseudomonadati</taxon>
        <taxon>Pseudomonadota</taxon>
        <taxon>Gammaproteobacteria</taxon>
        <taxon>Moraxellales</taxon>
        <taxon>Moraxellaceae</taxon>
        <taxon>Faucicola</taxon>
    </lineage>
</organism>
<evidence type="ECO:0000313" key="2">
    <source>
        <dbReference type="EMBL" id="STY95710.1"/>
    </source>
</evidence>
<keyword evidence="1" id="KW-1133">Transmembrane helix</keyword>
<dbReference type="EMBL" id="UGQA01000001">
    <property type="protein sequence ID" value="STY95710.1"/>
    <property type="molecule type" value="Genomic_DNA"/>
</dbReference>
<evidence type="ECO:0000313" key="3">
    <source>
        <dbReference type="Proteomes" id="UP000255193"/>
    </source>
</evidence>
<dbReference type="Proteomes" id="UP000255193">
    <property type="component" value="Unassembled WGS sequence"/>
</dbReference>
<name>A0A378Q4J8_9GAMM</name>
<dbReference type="AlphaFoldDB" id="A0A378Q4J8"/>
<feature type="transmembrane region" description="Helical" evidence="1">
    <location>
        <begin position="18"/>
        <end position="38"/>
    </location>
</feature>
<reference evidence="2 3" key="1">
    <citation type="submission" date="2018-06" db="EMBL/GenBank/DDBJ databases">
        <authorList>
            <consortium name="Pathogen Informatics"/>
            <person name="Doyle S."/>
        </authorList>
    </citation>
    <scope>NUCLEOTIDE SEQUENCE [LARGE SCALE GENOMIC DNA]</scope>
    <source>
        <strain evidence="2 3">NCTC11091</strain>
    </source>
</reference>
<dbReference type="RefSeq" id="WP_211269842.1">
    <property type="nucleotide sequence ID" value="NZ_MXAO01000006.1"/>
</dbReference>
<gene>
    <name evidence="2" type="ORF">NCTC11091_01508</name>
</gene>